<dbReference type="EMBL" id="MU790851">
    <property type="protein sequence ID" value="KAJ3992492.1"/>
    <property type="molecule type" value="Genomic_DNA"/>
</dbReference>
<dbReference type="Pfam" id="PF05686">
    <property type="entry name" value="Glyco_transf_90"/>
    <property type="match status" value="1"/>
</dbReference>
<feature type="domain" description="Glycosyl transferase CAP10" evidence="2">
    <location>
        <begin position="407"/>
        <end position="705"/>
    </location>
</feature>
<dbReference type="SMART" id="SM00672">
    <property type="entry name" value="CAP10"/>
    <property type="match status" value="1"/>
</dbReference>
<evidence type="ECO:0000256" key="1">
    <source>
        <dbReference type="SAM" id="Phobius"/>
    </source>
</evidence>
<accession>A0ABQ8Q1V2</accession>
<comment type="caution">
    <text evidence="3">The sequence shown here is derived from an EMBL/GenBank/DDBJ whole genome shotgun (WGS) entry which is preliminary data.</text>
</comment>
<keyword evidence="3" id="KW-0808">Transferase</keyword>
<protein>
    <submittedName>
        <fullName evidence="3">Glycosyl transferase family 90-domain-containing protein</fullName>
    </submittedName>
</protein>
<evidence type="ECO:0000259" key="2">
    <source>
        <dbReference type="SMART" id="SM00672"/>
    </source>
</evidence>
<evidence type="ECO:0000313" key="3">
    <source>
        <dbReference type="EMBL" id="KAJ3992492.1"/>
    </source>
</evidence>
<keyword evidence="4" id="KW-1185">Reference proteome</keyword>
<dbReference type="InterPro" id="IPR006598">
    <property type="entry name" value="CAP10"/>
</dbReference>
<proteinExistence type="predicted"/>
<dbReference type="PANTHER" id="PTHR12203">
    <property type="entry name" value="KDEL LYS-ASP-GLU-LEU CONTAINING - RELATED"/>
    <property type="match status" value="1"/>
</dbReference>
<dbReference type="InterPro" id="IPR051091">
    <property type="entry name" value="O-Glucosyltr/Glycosyltrsf_90"/>
</dbReference>
<gene>
    <name evidence="3" type="ORF">F5050DRAFT_918028</name>
</gene>
<keyword evidence="1" id="KW-0472">Membrane</keyword>
<dbReference type="GO" id="GO:0016740">
    <property type="term" value="F:transferase activity"/>
    <property type="evidence" value="ECO:0007669"/>
    <property type="project" value="UniProtKB-KW"/>
</dbReference>
<dbReference type="Proteomes" id="UP001163828">
    <property type="component" value="Unassembled WGS sequence"/>
</dbReference>
<sequence length="718" mass="82764">MSCCLGNYCARDRYPPEHSKSNPFDKSPILFIFSSIIFIVAVDELAFVFAPMLSPKVPRIARRSTRRQFMLISAFCLVCVFANYIRNIFQGGHTTNITVKTFLEPITIMRTTTAWLQLPKKINRQLDSTPRLEGEKKSSKNAYKKVSWEDHSAALKKHKLHPNGLLEVNPDGRHPIYDLIEKSEAVWKAKLKDASRSLHEAVIEYEQRYGRKPPLGFDKWWEYVEENNIQLPDEYDQINRDLEAFWGIDPRDLQIVEFMHEVVPQTDTYTLGKLNMLDPITLLNYSLPHNTSTNYDMAEGGKMIVELLREAGVDKYIPPFRATFNPHDSPEMLTNRELWSKAVAHAKEGKTFSMLNSPRPDDPHHGWLTACDPSSPASTTPIDFNAPYPSHLWPNGDPMSPSHTRTFIHDHRAAMDPCQNPHLLRQHGQFVKFGKGVEPRNLIIPILSFSPSTLHHDIISANPMNWIRDLPLGANPAWEEKIDERLHWRGANTGIHYSKNIIWRLSHRVRMMEWANHNLYSGLRILGLGVKKDERIGEGTVVEKARWAPAMLDIAFTGEAINCEEGDGTCGELRDMFEWRKKVSFTDAGKYKYVLDIDGNAWSSRFKRLITTSSCIFKATVYPEWFTDRIQPWVHYVPVQIDLSDLWDSFAFFRGDLNGDFGHGDLAKKIGEAGRVWSHTFWRKEDIVAYNFRLLLEYARVMSTDREAMSFNHWASKF</sequence>
<organism evidence="3 4">
    <name type="scientific">Lentinula boryana</name>
    <dbReference type="NCBI Taxonomy" id="40481"/>
    <lineage>
        <taxon>Eukaryota</taxon>
        <taxon>Fungi</taxon>
        <taxon>Dikarya</taxon>
        <taxon>Basidiomycota</taxon>
        <taxon>Agaricomycotina</taxon>
        <taxon>Agaricomycetes</taxon>
        <taxon>Agaricomycetidae</taxon>
        <taxon>Agaricales</taxon>
        <taxon>Marasmiineae</taxon>
        <taxon>Omphalotaceae</taxon>
        <taxon>Lentinula</taxon>
    </lineage>
</organism>
<feature type="transmembrane region" description="Helical" evidence="1">
    <location>
        <begin position="29"/>
        <end position="49"/>
    </location>
</feature>
<reference evidence="3" key="1">
    <citation type="submission" date="2022-08" db="EMBL/GenBank/DDBJ databases">
        <authorList>
            <consortium name="DOE Joint Genome Institute"/>
            <person name="Min B."/>
            <person name="Riley R."/>
            <person name="Sierra-Patev S."/>
            <person name="Naranjo-Ortiz M."/>
            <person name="Looney B."/>
            <person name="Konkel Z."/>
            <person name="Slot J.C."/>
            <person name="Sakamoto Y."/>
            <person name="Steenwyk J.L."/>
            <person name="Rokas A."/>
            <person name="Carro J."/>
            <person name="Camarero S."/>
            <person name="Ferreira P."/>
            <person name="Molpeceres G."/>
            <person name="Ruiz-Duenas F.J."/>
            <person name="Serrano A."/>
            <person name="Henrissat B."/>
            <person name="Drula E."/>
            <person name="Hughes K.W."/>
            <person name="Mata J.L."/>
            <person name="Ishikawa N.K."/>
            <person name="Vargas-Isla R."/>
            <person name="Ushijima S."/>
            <person name="Smith C.A."/>
            <person name="Ahrendt S."/>
            <person name="Andreopoulos W."/>
            <person name="He G."/>
            <person name="Labutti K."/>
            <person name="Lipzen A."/>
            <person name="Ng V."/>
            <person name="Sandor L."/>
            <person name="Barry K."/>
            <person name="Martinez A.T."/>
            <person name="Xiao Y."/>
            <person name="Gibbons J.G."/>
            <person name="Terashima K."/>
            <person name="Hibbett D.S."/>
            <person name="Grigoriev I.V."/>
        </authorList>
    </citation>
    <scope>NUCLEOTIDE SEQUENCE</scope>
    <source>
        <strain evidence="3">TFB10827</strain>
    </source>
</reference>
<keyword evidence="1" id="KW-0812">Transmembrane</keyword>
<feature type="transmembrane region" description="Helical" evidence="1">
    <location>
        <begin position="69"/>
        <end position="85"/>
    </location>
</feature>
<keyword evidence="1" id="KW-1133">Transmembrane helix</keyword>
<name>A0ABQ8Q1V2_9AGAR</name>
<evidence type="ECO:0000313" key="4">
    <source>
        <dbReference type="Proteomes" id="UP001163828"/>
    </source>
</evidence>
<dbReference type="PANTHER" id="PTHR12203:SF118">
    <property type="entry name" value="BETA-1,2-XYLOSYLTRANSFERASE 1"/>
    <property type="match status" value="1"/>
</dbReference>